<dbReference type="PROSITE" id="PS50113">
    <property type="entry name" value="PAC"/>
    <property type="match status" value="2"/>
</dbReference>
<name>A0AAE3KPK1_9CYAN</name>
<dbReference type="EMBL" id="JAMZMM010000329">
    <property type="protein sequence ID" value="MCP2731429.1"/>
    <property type="molecule type" value="Genomic_DNA"/>
</dbReference>
<feature type="domain" description="PAS" evidence="3">
    <location>
        <begin position="122"/>
        <end position="163"/>
    </location>
</feature>
<evidence type="ECO:0000259" key="4">
    <source>
        <dbReference type="PROSITE" id="PS50113"/>
    </source>
</evidence>
<dbReference type="InterPro" id="IPR001610">
    <property type="entry name" value="PAC"/>
</dbReference>
<dbReference type="SMART" id="SM00091">
    <property type="entry name" value="PAS"/>
    <property type="match status" value="1"/>
</dbReference>
<organism evidence="6 7">
    <name type="scientific">Limnofasciculus baicalensis BBK-W-15</name>
    <dbReference type="NCBI Taxonomy" id="2699891"/>
    <lineage>
        <taxon>Bacteria</taxon>
        <taxon>Bacillati</taxon>
        <taxon>Cyanobacteriota</taxon>
        <taxon>Cyanophyceae</taxon>
        <taxon>Coleofasciculales</taxon>
        <taxon>Coleofasciculaceae</taxon>
        <taxon>Limnofasciculus</taxon>
        <taxon>Limnofasciculus baicalensis</taxon>
    </lineage>
</organism>
<dbReference type="InterPro" id="IPR035965">
    <property type="entry name" value="PAS-like_dom_sf"/>
</dbReference>
<evidence type="ECO:0000313" key="6">
    <source>
        <dbReference type="EMBL" id="MCP2731429.1"/>
    </source>
</evidence>
<dbReference type="SMART" id="SM00086">
    <property type="entry name" value="PAC"/>
    <property type="match status" value="2"/>
</dbReference>
<accession>A0AAE3KPK1</accession>
<feature type="domain" description="Guanylate cyclase" evidence="5">
    <location>
        <begin position="292"/>
        <end position="418"/>
    </location>
</feature>
<protein>
    <submittedName>
        <fullName evidence="6">PAS domain S-box protein</fullName>
    </submittedName>
</protein>
<dbReference type="InterPro" id="IPR013656">
    <property type="entry name" value="PAS_4"/>
</dbReference>
<dbReference type="GO" id="GO:0035556">
    <property type="term" value="P:intracellular signal transduction"/>
    <property type="evidence" value="ECO:0007669"/>
    <property type="project" value="InterPro"/>
</dbReference>
<evidence type="ECO:0000313" key="7">
    <source>
        <dbReference type="Proteomes" id="UP001204953"/>
    </source>
</evidence>
<dbReference type="InterPro" id="IPR000700">
    <property type="entry name" value="PAS-assoc_C"/>
</dbReference>
<evidence type="ECO:0000259" key="5">
    <source>
        <dbReference type="PROSITE" id="PS50125"/>
    </source>
</evidence>
<proteinExistence type="inferred from homology"/>
<dbReference type="Pfam" id="PF08448">
    <property type="entry name" value="PAS_4"/>
    <property type="match status" value="1"/>
</dbReference>
<dbReference type="InterPro" id="IPR050697">
    <property type="entry name" value="Adenylyl/Guanylyl_Cyclase_3/4"/>
</dbReference>
<dbReference type="InterPro" id="IPR001054">
    <property type="entry name" value="A/G_cyclase"/>
</dbReference>
<evidence type="ECO:0000259" key="3">
    <source>
        <dbReference type="PROSITE" id="PS50112"/>
    </source>
</evidence>
<dbReference type="AlphaFoldDB" id="A0AAE3KPK1"/>
<dbReference type="PANTHER" id="PTHR43081">
    <property type="entry name" value="ADENYLATE CYCLASE, TERMINAL-DIFFERENTIATION SPECIFIC-RELATED"/>
    <property type="match status" value="1"/>
</dbReference>
<evidence type="ECO:0000256" key="2">
    <source>
        <dbReference type="SAM" id="Coils"/>
    </source>
</evidence>
<dbReference type="Pfam" id="PF00211">
    <property type="entry name" value="Guanylate_cyc"/>
    <property type="match status" value="1"/>
</dbReference>
<comment type="caution">
    <text evidence="6">The sequence shown here is derived from an EMBL/GenBank/DDBJ whole genome shotgun (WGS) entry which is preliminary data.</text>
</comment>
<dbReference type="NCBIfam" id="TIGR00229">
    <property type="entry name" value="sensory_box"/>
    <property type="match status" value="1"/>
</dbReference>
<comment type="similarity">
    <text evidence="1">Belongs to the adenylyl cyclase class-3 family.</text>
</comment>
<keyword evidence="2" id="KW-0175">Coiled coil</keyword>
<dbReference type="CDD" id="cd00130">
    <property type="entry name" value="PAS"/>
    <property type="match status" value="1"/>
</dbReference>
<dbReference type="GO" id="GO:0004016">
    <property type="term" value="F:adenylate cyclase activity"/>
    <property type="evidence" value="ECO:0007669"/>
    <property type="project" value="UniProtKB-ARBA"/>
</dbReference>
<dbReference type="PROSITE" id="PS50112">
    <property type="entry name" value="PAS"/>
    <property type="match status" value="1"/>
</dbReference>
<dbReference type="PROSITE" id="PS50125">
    <property type="entry name" value="GUANYLATE_CYCLASE_2"/>
    <property type="match status" value="1"/>
</dbReference>
<dbReference type="InterPro" id="IPR029787">
    <property type="entry name" value="Nucleotide_cyclase"/>
</dbReference>
<reference evidence="6" key="1">
    <citation type="submission" date="2022-06" db="EMBL/GenBank/DDBJ databases">
        <title>New cyanobacteria of genus Symplocastrum in benthos of Lake Baikal.</title>
        <authorList>
            <person name="Sorokovikova E."/>
            <person name="Tikhonova I."/>
            <person name="Krasnopeev A."/>
            <person name="Evseev P."/>
            <person name="Gladkikh A."/>
            <person name="Belykh O."/>
        </authorList>
    </citation>
    <scope>NUCLEOTIDE SEQUENCE</scope>
    <source>
        <strain evidence="6">BBK-W-15</strain>
    </source>
</reference>
<dbReference type="GO" id="GO:0006171">
    <property type="term" value="P:cAMP biosynthetic process"/>
    <property type="evidence" value="ECO:0007669"/>
    <property type="project" value="TreeGrafter"/>
</dbReference>
<dbReference type="Gene3D" id="3.30.450.20">
    <property type="entry name" value="PAS domain"/>
    <property type="match status" value="2"/>
</dbReference>
<dbReference type="SUPFAM" id="SSF55073">
    <property type="entry name" value="Nucleotide cyclase"/>
    <property type="match status" value="1"/>
</dbReference>
<sequence>MPIGVAVIDAMGRPYFANQKAQELMGKGVVSSGTVEQLAEVYQNYIAGTNQLYPTEKLPLVQALRGERSTVDDIEIHLENKIIPIESWGTPIYDESGNIAYALVAFADITERKRAQQELKQAEEKYRRIYENALEGIFQSTPEGRYLSANPALAQIYGYDSPEELIETIVNIEHQLYVDANRRNDFIRLMEEEGGVSGFEFEVYRKDGGIIWINQNARAVYDDNGVLLYYQGFSEDITERKRAETQRIEFTKQLYQLNKANERFVPREFLHLLNKESIVDVQLGDAVQQKMSILFADIRNFTTLSERMSIEDNFKFINGYLSRMEPAILENNGFIDKYIGDAIMALFSGDADNAVKAAIDMLKRLTEYNTTRTRPERPPIQIGIGINTGSLMLGTVGSPNRMDGSVISDSVNLAARLEALTKYYGVSLLISHHTFLRLNHPLQYDFRIIDRVQVKGKSEMVSIFEIFDADPPEIKDAKLATKSIFEEAIFLYNMKLLSRATQLFKDCMDINPEDKVFQIYLSRCQEAQTNDP</sequence>
<gene>
    <name evidence="6" type="ORF">NJ959_23670</name>
</gene>
<dbReference type="SUPFAM" id="SSF55785">
    <property type="entry name" value="PYP-like sensor domain (PAS domain)"/>
    <property type="match status" value="2"/>
</dbReference>
<keyword evidence="7" id="KW-1185">Reference proteome</keyword>
<dbReference type="InterPro" id="IPR000014">
    <property type="entry name" value="PAS"/>
</dbReference>
<feature type="coiled-coil region" evidence="2">
    <location>
        <begin position="105"/>
        <end position="132"/>
    </location>
</feature>
<evidence type="ECO:0000256" key="1">
    <source>
        <dbReference type="ARBA" id="ARBA00005381"/>
    </source>
</evidence>
<feature type="domain" description="PAC" evidence="4">
    <location>
        <begin position="69"/>
        <end position="121"/>
    </location>
</feature>
<dbReference type="SMART" id="SM00044">
    <property type="entry name" value="CYCc"/>
    <property type="match status" value="1"/>
</dbReference>
<feature type="domain" description="PAC" evidence="4">
    <location>
        <begin position="197"/>
        <end position="249"/>
    </location>
</feature>
<dbReference type="CDD" id="cd07302">
    <property type="entry name" value="CHD"/>
    <property type="match status" value="1"/>
</dbReference>
<dbReference type="PANTHER" id="PTHR43081:SF1">
    <property type="entry name" value="ADENYLATE CYCLASE, TERMINAL-DIFFERENTIATION SPECIFIC"/>
    <property type="match status" value="1"/>
</dbReference>
<dbReference type="Pfam" id="PF13426">
    <property type="entry name" value="PAS_9"/>
    <property type="match status" value="1"/>
</dbReference>
<dbReference type="Proteomes" id="UP001204953">
    <property type="component" value="Unassembled WGS sequence"/>
</dbReference>
<dbReference type="Gene3D" id="3.30.70.1230">
    <property type="entry name" value="Nucleotide cyclase"/>
    <property type="match status" value="1"/>
</dbReference>